<dbReference type="InterPro" id="IPR025855">
    <property type="entry name" value="Replic_Relax"/>
</dbReference>
<protein>
    <submittedName>
        <fullName evidence="1">Replication-relaxation family protein</fullName>
    </submittedName>
</protein>
<organism evidence="1 2">
    <name type="scientific">Dorea acetigenes</name>
    <dbReference type="NCBI Taxonomy" id="2981787"/>
    <lineage>
        <taxon>Bacteria</taxon>
        <taxon>Bacillati</taxon>
        <taxon>Bacillota</taxon>
        <taxon>Clostridia</taxon>
        <taxon>Lachnospirales</taxon>
        <taxon>Lachnospiraceae</taxon>
        <taxon>Dorea</taxon>
    </lineage>
</organism>
<dbReference type="Pfam" id="PF13814">
    <property type="entry name" value="Replic_Relax"/>
    <property type="match status" value="1"/>
</dbReference>
<sequence length="274" mass="31550">MTKTVTDRMLRIYAQRLSDRDIAILKSLAKCTFMLTGQIQRLHNTDASTQTAALRATAREMKKLKEYGLVKNLDRRIGGVRGGSSSLVWHLSEAGYRLLKLDSREKKTRKRHLEPSLNHLNHAIAVSACYVCIHEICQQNPNISLDQVDTEPGCWRPYSHHGSTVHLKPDLFLAMKCGEYEDRWFIEIDLATESPATILKKCERYYDYYRTNLEQRKHGVFPAIIWIVPDKARKEVLQTTIAKANQKNTKMFLIIMPDDLEKIIVNGFDSKDLC</sequence>
<reference evidence="1 2" key="1">
    <citation type="journal article" date="2021" name="ISME Commun">
        <title>Automated analysis of genomic sequences facilitates high-throughput and comprehensive description of bacteria.</title>
        <authorList>
            <person name="Hitch T.C.A."/>
        </authorList>
    </citation>
    <scope>NUCLEOTIDE SEQUENCE [LARGE SCALE GENOMIC DNA]</scope>
    <source>
        <strain evidence="1 2">Sanger_03</strain>
    </source>
</reference>
<evidence type="ECO:0000313" key="1">
    <source>
        <dbReference type="EMBL" id="MCU6687402.1"/>
    </source>
</evidence>
<comment type="caution">
    <text evidence="1">The sequence shown here is derived from an EMBL/GenBank/DDBJ whole genome shotgun (WGS) entry which is preliminary data.</text>
</comment>
<evidence type="ECO:0000313" key="2">
    <source>
        <dbReference type="Proteomes" id="UP001652431"/>
    </source>
</evidence>
<keyword evidence="2" id="KW-1185">Reference proteome</keyword>
<name>A0ABT2RPR9_9FIRM</name>
<dbReference type="Proteomes" id="UP001652431">
    <property type="component" value="Unassembled WGS sequence"/>
</dbReference>
<accession>A0ABT2RPR9</accession>
<dbReference type="RefSeq" id="WP_158371090.1">
    <property type="nucleotide sequence ID" value="NZ_JAOQJU010000018.1"/>
</dbReference>
<proteinExistence type="predicted"/>
<gene>
    <name evidence="1" type="ORF">OCV99_12815</name>
</gene>
<dbReference type="EMBL" id="JAOQJU010000018">
    <property type="protein sequence ID" value="MCU6687402.1"/>
    <property type="molecule type" value="Genomic_DNA"/>
</dbReference>